<evidence type="ECO:0000313" key="3">
    <source>
        <dbReference type="EMBL" id="MDJ1502452.1"/>
    </source>
</evidence>
<dbReference type="InterPro" id="IPR000639">
    <property type="entry name" value="Epox_hydrolase-like"/>
</dbReference>
<feature type="domain" description="AB hydrolase-1" evidence="2">
    <location>
        <begin position="72"/>
        <end position="189"/>
    </location>
</feature>
<keyword evidence="4" id="KW-1185">Reference proteome</keyword>
<dbReference type="PRINTS" id="PR00412">
    <property type="entry name" value="EPOXHYDRLASE"/>
</dbReference>
<dbReference type="InterPro" id="IPR000073">
    <property type="entry name" value="AB_hydrolase_1"/>
</dbReference>
<proteinExistence type="predicted"/>
<keyword evidence="1" id="KW-1133">Transmembrane helix</keyword>
<dbReference type="InterPro" id="IPR050266">
    <property type="entry name" value="AB_hydrolase_sf"/>
</dbReference>
<dbReference type="AlphaFoldDB" id="A0AAE3R6E5"/>
<protein>
    <submittedName>
        <fullName evidence="3">Alpha/beta hydrolase</fullName>
    </submittedName>
</protein>
<dbReference type="EMBL" id="JASJOU010000005">
    <property type="protein sequence ID" value="MDJ1502452.1"/>
    <property type="molecule type" value="Genomic_DNA"/>
</dbReference>
<accession>A0AAE3R6E5</accession>
<evidence type="ECO:0000313" key="4">
    <source>
        <dbReference type="Proteomes" id="UP001232063"/>
    </source>
</evidence>
<dbReference type="PRINTS" id="PR00111">
    <property type="entry name" value="ABHYDROLASE"/>
</dbReference>
<comment type="caution">
    <text evidence="3">The sequence shown here is derived from an EMBL/GenBank/DDBJ whole genome shotgun (WGS) entry which is preliminary data.</text>
</comment>
<name>A0AAE3R6E5_9BACT</name>
<sequence length="309" mass="34800">MNQIVFIQTYLVKYVVLFLFLTTATGCFRGQIMTDKKFAKHYKHLPVKPTFHSIQNDSVTLHYASVGSDTLPTLLLIHGAPGGWYGYMNMLDDTVLQQHFHIIAVDRLGYGKSKRKNQFAVTSIEKQAQGILPLLNEATKSQPAIVVGRSYGAAIAAQLTLLAPEKVKYLCMVAPPIDPEKEKIFWFARAARYRVVQWFLPHSFVVATAEKFAHASELRELEPKWQQLNTPLTVLQGGKDWIADPLNLTFAKKHIKCKKARFMFLPLAGHFITQTHAELIKKVVFEAAGLSLGEIASQGEYLLEESEVK</sequence>
<evidence type="ECO:0000259" key="2">
    <source>
        <dbReference type="Pfam" id="PF00561"/>
    </source>
</evidence>
<dbReference type="Pfam" id="PF00561">
    <property type="entry name" value="Abhydrolase_1"/>
    <property type="match status" value="1"/>
</dbReference>
<dbReference type="GO" id="GO:0016020">
    <property type="term" value="C:membrane"/>
    <property type="evidence" value="ECO:0007669"/>
    <property type="project" value="TreeGrafter"/>
</dbReference>
<dbReference type="Gene3D" id="3.40.50.1820">
    <property type="entry name" value="alpha/beta hydrolase"/>
    <property type="match status" value="1"/>
</dbReference>
<gene>
    <name evidence="3" type="ORF">QNI22_17425</name>
</gene>
<dbReference type="Proteomes" id="UP001232063">
    <property type="component" value="Unassembled WGS sequence"/>
</dbReference>
<feature type="transmembrane region" description="Helical" evidence="1">
    <location>
        <begin position="6"/>
        <end position="28"/>
    </location>
</feature>
<keyword evidence="1" id="KW-0812">Transmembrane</keyword>
<dbReference type="PANTHER" id="PTHR43798">
    <property type="entry name" value="MONOACYLGLYCEROL LIPASE"/>
    <property type="match status" value="1"/>
</dbReference>
<dbReference type="SUPFAM" id="SSF53474">
    <property type="entry name" value="alpha/beta-Hydrolases"/>
    <property type="match status" value="1"/>
</dbReference>
<dbReference type="PANTHER" id="PTHR43798:SF33">
    <property type="entry name" value="HYDROLASE, PUTATIVE (AFU_ORTHOLOGUE AFUA_2G14860)-RELATED"/>
    <property type="match status" value="1"/>
</dbReference>
<dbReference type="InterPro" id="IPR029058">
    <property type="entry name" value="AB_hydrolase_fold"/>
</dbReference>
<dbReference type="GO" id="GO:0016787">
    <property type="term" value="F:hydrolase activity"/>
    <property type="evidence" value="ECO:0007669"/>
    <property type="project" value="UniProtKB-KW"/>
</dbReference>
<keyword evidence="1" id="KW-0472">Membrane</keyword>
<reference evidence="3" key="1">
    <citation type="submission" date="2023-05" db="EMBL/GenBank/DDBJ databases">
        <authorList>
            <person name="Zhang X."/>
        </authorList>
    </citation>
    <scope>NUCLEOTIDE SEQUENCE</scope>
    <source>
        <strain evidence="3">BD1B2-1</strain>
    </source>
</reference>
<dbReference type="RefSeq" id="WP_314512512.1">
    <property type="nucleotide sequence ID" value="NZ_JASJOU010000005.1"/>
</dbReference>
<organism evidence="3 4">
    <name type="scientific">Xanthocytophaga agilis</name>
    <dbReference type="NCBI Taxonomy" id="3048010"/>
    <lineage>
        <taxon>Bacteria</taxon>
        <taxon>Pseudomonadati</taxon>
        <taxon>Bacteroidota</taxon>
        <taxon>Cytophagia</taxon>
        <taxon>Cytophagales</taxon>
        <taxon>Rhodocytophagaceae</taxon>
        <taxon>Xanthocytophaga</taxon>
    </lineage>
</organism>
<keyword evidence="3" id="KW-0378">Hydrolase</keyword>
<evidence type="ECO:0000256" key="1">
    <source>
        <dbReference type="SAM" id="Phobius"/>
    </source>
</evidence>